<dbReference type="Pfam" id="PF12833">
    <property type="entry name" value="HTH_18"/>
    <property type="match status" value="1"/>
</dbReference>
<feature type="domain" description="HTH araC/xylS-type" evidence="4">
    <location>
        <begin position="180"/>
        <end position="278"/>
    </location>
</feature>
<dbReference type="PANTHER" id="PTHR43280">
    <property type="entry name" value="ARAC-FAMILY TRANSCRIPTIONAL REGULATOR"/>
    <property type="match status" value="1"/>
</dbReference>
<dbReference type="KEGG" id="ccb:Clocel_3641"/>
<dbReference type="Gene3D" id="1.10.10.60">
    <property type="entry name" value="Homeodomain-like"/>
    <property type="match status" value="2"/>
</dbReference>
<accession>D9SWN0</accession>
<keyword evidence="1" id="KW-0805">Transcription regulation</keyword>
<dbReference type="Proteomes" id="UP000002730">
    <property type="component" value="Chromosome"/>
</dbReference>
<dbReference type="Pfam" id="PF02311">
    <property type="entry name" value="AraC_binding"/>
    <property type="match status" value="1"/>
</dbReference>
<gene>
    <name evidence="5" type="ordered locus">Clocel_3641</name>
</gene>
<dbReference type="RefSeq" id="WP_010073647.1">
    <property type="nucleotide sequence ID" value="NC_014393.1"/>
</dbReference>
<dbReference type="PRINTS" id="PR00032">
    <property type="entry name" value="HTHARAC"/>
</dbReference>
<protein>
    <submittedName>
        <fullName evidence="5">Transcriptional regulator, AraC family</fullName>
    </submittedName>
</protein>
<dbReference type="eggNOG" id="COG2207">
    <property type="taxonomic scope" value="Bacteria"/>
</dbReference>
<dbReference type="GO" id="GO:0043565">
    <property type="term" value="F:sequence-specific DNA binding"/>
    <property type="evidence" value="ECO:0007669"/>
    <property type="project" value="InterPro"/>
</dbReference>
<dbReference type="PANTHER" id="PTHR43280:SF2">
    <property type="entry name" value="HTH-TYPE TRANSCRIPTIONAL REGULATOR EXSA"/>
    <property type="match status" value="1"/>
</dbReference>
<dbReference type="AlphaFoldDB" id="D9SWN0"/>
<dbReference type="PROSITE" id="PS01124">
    <property type="entry name" value="HTH_ARAC_FAMILY_2"/>
    <property type="match status" value="1"/>
</dbReference>
<dbReference type="HOGENOM" id="CLU_000445_88_6_9"/>
<evidence type="ECO:0000259" key="4">
    <source>
        <dbReference type="PROSITE" id="PS01124"/>
    </source>
</evidence>
<keyword evidence="3" id="KW-0804">Transcription</keyword>
<reference evidence="5 6" key="1">
    <citation type="submission" date="2010-08" db="EMBL/GenBank/DDBJ databases">
        <title>Complete sequence of Clostridium cellulovorans 743B.</title>
        <authorList>
            <consortium name="US DOE Joint Genome Institute"/>
            <person name="Lucas S."/>
            <person name="Copeland A."/>
            <person name="Lapidus A."/>
            <person name="Cheng J.-F."/>
            <person name="Bruce D."/>
            <person name="Goodwin L."/>
            <person name="Pitluck S."/>
            <person name="Chertkov O."/>
            <person name="Detter J.C."/>
            <person name="Han C."/>
            <person name="Tapia R."/>
            <person name="Land M."/>
            <person name="Hauser L."/>
            <person name="Chang Y.-J."/>
            <person name="Jeffries C."/>
            <person name="Kyrpides N."/>
            <person name="Ivanova N."/>
            <person name="Mikhailova N."/>
            <person name="Hemme C.L."/>
            <person name="Woyke T."/>
        </authorList>
    </citation>
    <scope>NUCLEOTIDE SEQUENCE [LARGE SCALE GENOMIC DNA]</scope>
    <source>
        <strain evidence="6">ATCC 35296 / DSM 3052 / OCM 3 / 743B</strain>
    </source>
</reference>
<evidence type="ECO:0000256" key="1">
    <source>
        <dbReference type="ARBA" id="ARBA00023015"/>
    </source>
</evidence>
<dbReference type="InterPro" id="IPR018060">
    <property type="entry name" value="HTH_AraC"/>
</dbReference>
<evidence type="ECO:0000313" key="6">
    <source>
        <dbReference type="Proteomes" id="UP000002730"/>
    </source>
</evidence>
<name>D9SWN0_CLOC7</name>
<evidence type="ECO:0000256" key="2">
    <source>
        <dbReference type="ARBA" id="ARBA00023125"/>
    </source>
</evidence>
<dbReference type="InterPro" id="IPR009057">
    <property type="entry name" value="Homeodomain-like_sf"/>
</dbReference>
<dbReference type="PROSITE" id="PS00041">
    <property type="entry name" value="HTH_ARAC_FAMILY_1"/>
    <property type="match status" value="1"/>
</dbReference>
<dbReference type="Gene3D" id="2.60.120.280">
    <property type="entry name" value="Regulatory protein AraC"/>
    <property type="match status" value="1"/>
</dbReference>
<keyword evidence="6" id="KW-1185">Reference proteome</keyword>
<organism evidence="5 6">
    <name type="scientific">Clostridium cellulovorans (strain ATCC 35296 / DSM 3052 / OCM 3 / 743B)</name>
    <dbReference type="NCBI Taxonomy" id="573061"/>
    <lineage>
        <taxon>Bacteria</taxon>
        <taxon>Bacillati</taxon>
        <taxon>Bacillota</taxon>
        <taxon>Clostridia</taxon>
        <taxon>Eubacteriales</taxon>
        <taxon>Clostridiaceae</taxon>
        <taxon>Clostridium</taxon>
    </lineage>
</organism>
<keyword evidence="2" id="KW-0238">DNA-binding</keyword>
<dbReference type="SUPFAM" id="SSF46689">
    <property type="entry name" value="Homeodomain-like"/>
    <property type="match status" value="2"/>
</dbReference>
<dbReference type="InterPro" id="IPR037923">
    <property type="entry name" value="HTH-like"/>
</dbReference>
<proteinExistence type="predicted"/>
<dbReference type="InterPro" id="IPR018062">
    <property type="entry name" value="HTH_AraC-typ_CS"/>
</dbReference>
<dbReference type="STRING" id="573061.Clocel_3641"/>
<sequence>MINNAIQSFGFLDFDRLLDSPLYLYDFGIELRQDEFYDFHNEKRGAYPGFLLQCTLEGCGTFEADDKTIMLTPGKAFFITFPDSSRYYLPTKGSWKFFYIHFDGELASHFFNRIQKIAGKTFSIHSSSQSICCFLEEYQNIKQGRKYERYDSGIFLYQFLSTLQREIELPLQNKKNAFVEDAEIWIQRNYKHQVNLSVMCQNLGVSFPHLTRQFHAQKGITPMQYLTQLRLEQSLLLLLNTTMNINEIATECGFANGNYFAKVFRKAMAISPSEYRERYTGKISSNE</sequence>
<dbReference type="EMBL" id="CP002160">
    <property type="protein sequence ID" value="ADL53312.1"/>
    <property type="molecule type" value="Genomic_DNA"/>
</dbReference>
<dbReference type="GO" id="GO:0003700">
    <property type="term" value="F:DNA-binding transcription factor activity"/>
    <property type="evidence" value="ECO:0007669"/>
    <property type="project" value="InterPro"/>
</dbReference>
<dbReference type="SMART" id="SM00342">
    <property type="entry name" value="HTH_ARAC"/>
    <property type="match status" value="1"/>
</dbReference>
<dbReference type="OrthoDB" id="9813413at2"/>
<dbReference type="SUPFAM" id="SSF51215">
    <property type="entry name" value="Regulatory protein AraC"/>
    <property type="match status" value="1"/>
</dbReference>
<dbReference type="InterPro" id="IPR020449">
    <property type="entry name" value="Tscrpt_reg_AraC-type_HTH"/>
</dbReference>
<evidence type="ECO:0000256" key="3">
    <source>
        <dbReference type="ARBA" id="ARBA00023163"/>
    </source>
</evidence>
<evidence type="ECO:0000313" key="5">
    <source>
        <dbReference type="EMBL" id="ADL53312.1"/>
    </source>
</evidence>
<dbReference type="InterPro" id="IPR003313">
    <property type="entry name" value="AraC-bd"/>
</dbReference>